<dbReference type="InterPro" id="IPR050739">
    <property type="entry name" value="MFP"/>
</dbReference>
<comment type="subcellular location">
    <subcellularLocation>
        <location evidence="1">Membrane</location>
        <topology evidence="1">Single-pass membrane protein</topology>
    </subcellularLocation>
</comment>
<feature type="transmembrane region" description="Helical" evidence="6">
    <location>
        <begin position="41"/>
        <end position="62"/>
    </location>
</feature>
<evidence type="ECO:0000256" key="3">
    <source>
        <dbReference type="ARBA" id="ARBA00022989"/>
    </source>
</evidence>
<dbReference type="PRINTS" id="PR01490">
    <property type="entry name" value="RTXTOXIND"/>
</dbReference>
<dbReference type="InterPro" id="IPR058982">
    <property type="entry name" value="Beta-barrel_AprE"/>
</dbReference>
<dbReference type="Gene3D" id="2.40.30.170">
    <property type="match status" value="1"/>
</dbReference>
<name>A0ABY4F8L3_9BACT</name>
<gene>
    <name evidence="8" type="ORF">MUN80_21740</name>
</gene>
<feature type="region of interest" description="Disordered" evidence="5">
    <location>
        <begin position="1"/>
        <end position="22"/>
    </location>
</feature>
<accession>A0ABY4F8L3</accession>
<evidence type="ECO:0000256" key="6">
    <source>
        <dbReference type="SAM" id="Phobius"/>
    </source>
</evidence>
<evidence type="ECO:0000259" key="7">
    <source>
        <dbReference type="Pfam" id="PF26002"/>
    </source>
</evidence>
<evidence type="ECO:0000256" key="1">
    <source>
        <dbReference type="ARBA" id="ARBA00004167"/>
    </source>
</evidence>
<dbReference type="Pfam" id="PF26002">
    <property type="entry name" value="Beta-barrel_AprE"/>
    <property type="match status" value="1"/>
</dbReference>
<dbReference type="PANTHER" id="PTHR30386:SF26">
    <property type="entry name" value="TRANSPORT PROTEIN COMB"/>
    <property type="match status" value="1"/>
</dbReference>
<dbReference type="PANTHER" id="PTHR30386">
    <property type="entry name" value="MEMBRANE FUSION SUBUNIT OF EMRAB-TOLC MULTIDRUG EFFLUX PUMP"/>
    <property type="match status" value="1"/>
</dbReference>
<evidence type="ECO:0000256" key="4">
    <source>
        <dbReference type="ARBA" id="ARBA00023136"/>
    </source>
</evidence>
<feature type="domain" description="AprE-like beta-barrel" evidence="7">
    <location>
        <begin position="343"/>
        <end position="424"/>
    </location>
</feature>
<keyword evidence="9" id="KW-1185">Reference proteome</keyword>
<evidence type="ECO:0000256" key="5">
    <source>
        <dbReference type="SAM" id="MobiDB-lite"/>
    </source>
</evidence>
<evidence type="ECO:0000313" key="9">
    <source>
        <dbReference type="Proteomes" id="UP000831785"/>
    </source>
</evidence>
<protein>
    <submittedName>
        <fullName evidence="8">HlyD family efflux transporter periplasmic adaptor subunit</fullName>
    </submittedName>
</protein>
<evidence type="ECO:0000313" key="8">
    <source>
        <dbReference type="EMBL" id="UOQ52367.1"/>
    </source>
</evidence>
<keyword evidence="4 6" id="KW-0472">Membrane</keyword>
<keyword evidence="3 6" id="KW-1133">Transmembrane helix</keyword>
<keyword evidence="2 6" id="KW-0812">Transmembrane</keyword>
<evidence type="ECO:0000256" key="2">
    <source>
        <dbReference type="ARBA" id="ARBA00022692"/>
    </source>
</evidence>
<reference evidence="8 9" key="1">
    <citation type="submission" date="2022-04" db="EMBL/GenBank/DDBJ databases">
        <title>Hymenobacter sp. isolated from the air.</title>
        <authorList>
            <person name="Won M."/>
            <person name="Lee C.-M."/>
            <person name="Woen H.-Y."/>
            <person name="Kwon S.-W."/>
        </authorList>
    </citation>
    <scope>NUCLEOTIDE SEQUENCE [LARGE SCALE GENOMIC DNA]</scope>
    <source>
        <strain evidence="9">5116 S-27</strain>
    </source>
</reference>
<organism evidence="8 9">
    <name type="scientific">Hymenobacter cellulosivorans</name>
    <dbReference type="NCBI Taxonomy" id="2932249"/>
    <lineage>
        <taxon>Bacteria</taxon>
        <taxon>Pseudomonadati</taxon>
        <taxon>Bacteroidota</taxon>
        <taxon>Cytophagia</taxon>
        <taxon>Cytophagales</taxon>
        <taxon>Hymenobacteraceae</taxon>
        <taxon>Hymenobacter</taxon>
    </lineage>
</organism>
<dbReference type="EMBL" id="CP095049">
    <property type="protein sequence ID" value="UOQ52367.1"/>
    <property type="molecule type" value="Genomic_DNA"/>
</dbReference>
<sequence>MQLTSMDTHRPPVQYSENTATNNLRTRSEEMQDIIEKIPAWITRWGISLIFILLLLVIWGSYEIKYPDILKASLRLTTQNFPKVVNSRIEGKLIKLLVKNQQSVESGVPVAYLESTAEHEEVQRLETWLEAQEQALQSSQNISRNVGFDYNQLGELQNDFQIFDRAKMQYEAFAVGGYYQHKRLLLQSDLVNLKKQQISLLAQKELYKQDIILAQQEFEAQKKLFAQKVIASLDYNQQQSKFLNRQFPLKQIELSAIANLAQQSSKQSELLDLDDLASKQQGIYIQALRSLKSAVAGWKSKYILSSPIAGSVIFTSFLQEKQIVQSGQELFFVIPHSDKIFGEIKIPQYNLGKVRTGQRVLLKFSSYPFQEFGAVRGTIDYISDIPAKDGSFLARVVLPEGLTTTYHRQIVYRAGMEASAEIITDDLRLLARIFYNFRKIMSR</sequence>
<dbReference type="Proteomes" id="UP000831785">
    <property type="component" value="Chromosome"/>
</dbReference>
<proteinExistence type="predicted"/>
<dbReference type="RefSeq" id="WP_244716302.1">
    <property type="nucleotide sequence ID" value="NZ_CP095049.1"/>
</dbReference>